<dbReference type="SUPFAM" id="SSF53335">
    <property type="entry name" value="S-adenosyl-L-methionine-dependent methyltransferases"/>
    <property type="match status" value="1"/>
</dbReference>
<keyword evidence="1" id="KW-0489">Methyltransferase</keyword>
<accession>A0A923LTB3</accession>
<proteinExistence type="predicted"/>
<dbReference type="EMBL" id="JACOPL010000001">
    <property type="protein sequence ID" value="MBC5723992.1"/>
    <property type="molecule type" value="Genomic_DNA"/>
</dbReference>
<dbReference type="PANTHER" id="PTHR38451:SF1">
    <property type="entry name" value="TRNA (ADENINE(22)-N(1))-METHYLTRANSFERASE"/>
    <property type="match status" value="1"/>
</dbReference>
<comment type="caution">
    <text evidence="1">The sequence shown here is derived from an EMBL/GenBank/DDBJ whole genome shotgun (WGS) entry which is preliminary data.</text>
</comment>
<dbReference type="InterPro" id="IPR029063">
    <property type="entry name" value="SAM-dependent_MTases_sf"/>
</dbReference>
<dbReference type="Pfam" id="PF12847">
    <property type="entry name" value="Methyltransf_18"/>
    <property type="match status" value="1"/>
</dbReference>
<name>A0A923LTB3_9FIRM</name>
<dbReference type="PIRSF" id="PIRSF018637">
    <property type="entry name" value="TrmK"/>
    <property type="match status" value="1"/>
</dbReference>
<organism evidence="1 2">
    <name type="scientific">Agathobaculum faecis</name>
    <dbReference type="NCBI Taxonomy" id="2763013"/>
    <lineage>
        <taxon>Bacteria</taxon>
        <taxon>Bacillati</taxon>
        <taxon>Bacillota</taxon>
        <taxon>Clostridia</taxon>
        <taxon>Eubacteriales</taxon>
        <taxon>Butyricicoccaceae</taxon>
        <taxon>Agathobaculum</taxon>
    </lineage>
</organism>
<dbReference type="GO" id="GO:0160105">
    <property type="term" value="F:tRNA (adenine(22)-N1)-methyltransferase activity"/>
    <property type="evidence" value="ECO:0007669"/>
    <property type="project" value="InterPro"/>
</dbReference>
<dbReference type="AlphaFoldDB" id="A0A923LTB3"/>
<gene>
    <name evidence="1" type="ORF">H8S45_00675</name>
</gene>
<dbReference type="PANTHER" id="PTHR38451">
    <property type="entry name" value="TRNA (ADENINE(22)-N(1))-METHYLTRANSFERASE"/>
    <property type="match status" value="1"/>
</dbReference>
<sequence length="229" mass="24810">MERMILTPRLACIAALIPRGARLADIGTDHGKLPVSLLLSGRVAAAIGSDIRQGPLDHAARNAAEHGVALPLRLAAGLEAVRPEECDTVSIAGMGGQTIADILAAAPWTGDGEHLLLLQPMTMVYELRQWLWAHGYMIECETVCREERRYYVVLSVRGGGPVRVVPLSSCAFSPALLQAAGARDYLEKLLQREIRALEGMQSGSSVDRAVLDGQREIVRVIKQAWEELA</sequence>
<protein>
    <submittedName>
        <fullName evidence="1">SAM-dependent methyltransferase</fullName>
    </submittedName>
</protein>
<evidence type="ECO:0000313" key="2">
    <source>
        <dbReference type="Proteomes" id="UP000606499"/>
    </source>
</evidence>
<keyword evidence="1" id="KW-0808">Transferase</keyword>
<dbReference type="Proteomes" id="UP000606499">
    <property type="component" value="Unassembled WGS sequence"/>
</dbReference>
<reference evidence="1" key="1">
    <citation type="submission" date="2020-08" db="EMBL/GenBank/DDBJ databases">
        <title>Genome public.</title>
        <authorList>
            <person name="Liu C."/>
            <person name="Sun Q."/>
        </authorList>
    </citation>
    <scope>NUCLEOTIDE SEQUENCE</scope>
    <source>
        <strain evidence="1">NSJ-28</strain>
    </source>
</reference>
<keyword evidence="2" id="KW-1185">Reference proteome</keyword>
<dbReference type="Gene3D" id="3.40.50.150">
    <property type="entry name" value="Vaccinia Virus protein VP39"/>
    <property type="match status" value="1"/>
</dbReference>
<dbReference type="GO" id="GO:0032259">
    <property type="term" value="P:methylation"/>
    <property type="evidence" value="ECO:0007669"/>
    <property type="project" value="UniProtKB-KW"/>
</dbReference>
<evidence type="ECO:0000313" key="1">
    <source>
        <dbReference type="EMBL" id="MBC5723992.1"/>
    </source>
</evidence>
<dbReference type="InterPro" id="IPR006901">
    <property type="entry name" value="TrmK"/>
</dbReference>